<dbReference type="PROSITE" id="PS51212">
    <property type="entry name" value="WSC"/>
    <property type="match status" value="1"/>
</dbReference>
<dbReference type="CDD" id="cd02181">
    <property type="entry name" value="GH16_fungal_Lam16A_glucanase"/>
    <property type="match status" value="1"/>
</dbReference>
<sequence length="734" mass="75123">MVYSLATHYAGQALLDGFSFFTGKDPSNGFVKYQSQPAALSQGLVSVDEFNRVRLGVDTYNNYTVSDVGRPSVRLTSYQGFTHGLFIADFAHMPASTCGVWPAFWAFNNDQNGAKWPLGGELDILEGANTASRNLLSAHTLPGCQLPSTGFTGQQGPNDCKPSPGNIGCNYASPSYDTTSYGDSFNAEGGGIYALEWESDGLKIWHFPRSNIPSDIAFAPLTSPDPASWGPPQAIFGGSGCDTDSFFFNMSLVINVNLCGDYVGNGWGITDKCNTLAPTCKEYVASYPEAFLGAFWDVNYIDVYQKPESPKPSTSSSATASTAFPNATTISTSLPSVDTTALPSPSSTRTITLTTATPSSVPTKSGGGLSDPSMINGYTLLGCFGSSSGYPTWSSAAEFATMDNEACVASCAGRKYSGVFATTCYCADNLGDASAVENAQCDRACPGNPNESCGGLVKGTNNRTTIPLSNATAVNNTSLRLSRRAAPANILLTVYGNIAAAPPPAGAPAMGGSSTATAPNSAVTGSNDGGAAGGSRNITTTSVVTMTYTTVCATNSAQLVAAEYRTTVTITSCSSAKPPVPTAVAAAAMIGGGAGPSWNGTWSGTWNGTSNGTAQAAAAAKAMVPMTTYTETCSACGPRGANTVTLTIPVAVATAAGPDVVVTEIAVATVVPVMLSSSNSNMLSSNGTNDTAAGVSRVNQFPVMAGASSAFGDDLVGITGMTLSLALLGAVFLL</sequence>
<dbReference type="Pfam" id="PF26113">
    <property type="entry name" value="GH16_XgeA"/>
    <property type="match status" value="1"/>
</dbReference>
<dbReference type="PANTHER" id="PTHR10963">
    <property type="entry name" value="GLYCOSYL HYDROLASE-RELATED"/>
    <property type="match status" value="1"/>
</dbReference>
<feature type="domain" description="WSC" evidence="2">
    <location>
        <begin position="377"/>
        <end position="465"/>
    </location>
</feature>
<evidence type="ECO:0000259" key="3">
    <source>
        <dbReference type="PROSITE" id="PS51762"/>
    </source>
</evidence>
<feature type="domain" description="GH16" evidence="3">
    <location>
        <begin position="31"/>
        <end position="292"/>
    </location>
</feature>
<evidence type="ECO:0000313" key="5">
    <source>
        <dbReference type="Proteomes" id="UP001446871"/>
    </source>
</evidence>
<evidence type="ECO:0008006" key="6">
    <source>
        <dbReference type="Google" id="ProtNLM"/>
    </source>
</evidence>
<reference evidence="4 5" key="1">
    <citation type="submission" date="2023-01" db="EMBL/GenBank/DDBJ databases">
        <title>Analysis of 21 Apiospora genomes using comparative genomics revels a genus with tremendous synthesis potential of carbohydrate active enzymes and secondary metabolites.</title>
        <authorList>
            <person name="Sorensen T."/>
        </authorList>
    </citation>
    <scope>NUCLEOTIDE SEQUENCE [LARGE SCALE GENOMIC DNA]</scope>
    <source>
        <strain evidence="4 5">CBS 83171</strain>
    </source>
</reference>
<evidence type="ECO:0000259" key="2">
    <source>
        <dbReference type="PROSITE" id="PS51212"/>
    </source>
</evidence>
<dbReference type="Pfam" id="PF01822">
    <property type="entry name" value="WSC"/>
    <property type="match status" value="1"/>
</dbReference>
<keyword evidence="5" id="KW-1185">Reference proteome</keyword>
<feature type="region of interest" description="Disordered" evidence="1">
    <location>
        <begin position="335"/>
        <end position="368"/>
    </location>
</feature>
<feature type="compositionally biased region" description="Low complexity" evidence="1">
    <location>
        <begin position="507"/>
        <end position="518"/>
    </location>
</feature>
<name>A0ABR1ULF7_9PEZI</name>
<dbReference type="InterPro" id="IPR002889">
    <property type="entry name" value="WSC_carb-bd"/>
</dbReference>
<accession>A0ABR1ULF7</accession>
<evidence type="ECO:0000313" key="4">
    <source>
        <dbReference type="EMBL" id="KAK8059738.1"/>
    </source>
</evidence>
<comment type="caution">
    <text evidence="4">The sequence shown here is derived from an EMBL/GenBank/DDBJ whole genome shotgun (WGS) entry which is preliminary data.</text>
</comment>
<dbReference type="PANTHER" id="PTHR10963:SF24">
    <property type="entry name" value="GLYCOSIDASE C21B10.07-RELATED"/>
    <property type="match status" value="1"/>
</dbReference>
<dbReference type="PROSITE" id="PS51762">
    <property type="entry name" value="GH16_2"/>
    <property type="match status" value="1"/>
</dbReference>
<dbReference type="EMBL" id="JAQQWM010000006">
    <property type="protein sequence ID" value="KAK8059738.1"/>
    <property type="molecule type" value="Genomic_DNA"/>
</dbReference>
<organism evidence="4 5">
    <name type="scientific">Apiospora saccharicola</name>
    <dbReference type="NCBI Taxonomy" id="335842"/>
    <lineage>
        <taxon>Eukaryota</taxon>
        <taxon>Fungi</taxon>
        <taxon>Dikarya</taxon>
        <taxon>Ascomycota</taxon>
        <taxon>Pezizomycotina</taxon>
        <taxon>Sordariomycetes</taxon>
        <taxon>Xylariomycetidae</taxon>
        <taxon>Amphisphaeriales</taxon>
        <taxon>Apiosporaceae</taxon>
        <taxon>Apiospora</taxon>
    </lineage>
</organism>
<dbReference type="Proteomes" id="UP001446871">
    <property type="component" value="Unassembled WGS sequence"/>
</dbReference>
<dbReference type="SUPFAM" id="SSF49899">
    <property type="entry name" value="Concanavalin A-like lectins/glucanases"/>
    <property type="match status" value="1"/>
</dbReference>
<dbReference type="InterPro" id="IPR050546">
    <property type="entry name" value="Glycosyl_Hydrlase_16"/>
</dbReference>
<dbReference type="InterPro" id="IPR013320">
    <property type="entry name" value="ConA-like_dom_sf"/>
</dbReference>
<feature type="region of interest" description="Disordered" evidence="1">
    <location>
        <begin position="506"/>
        <end position="533"/>
    </location>
</feature>
<protein>
    <recommendedName>
        <fullName evidence="6">Glycoside hydrolase family 16 protein</fullName>
    </recommendedName>
</protein>
<gene>
    <name evidence="4" type="ORF">PG996_009668</name>
</gene>
<evidence type="ECO:0000256" key="1">
    <source>
        <dbReference type="SAM" id="MobiDB-lite"/>
    </source>
</evidence>
<dbReference type="SMART" id="SM00321">
    <property type="entry name" value="WSC"/>
    <property type="match status" value="1"/>
</dbReference>
<dbReference type="Gene3D" id="2.60.120.200">
    <property type="match status" value="1"/>
</dbReference>
<proteinExistence type="predicted"/>
<dbReference type="InterPro" id="IPR000757">
    <property type="entry name" value="Beta-glucanase-like"/>
</dbReference>
<feature type="compositionally biased region" description="Low complexity" evidence="1">
    <location>
        <begin position="343"/>
        <end position="360"/>
    </location>
</feature>